<evidence type="ECO:0000256" key="2">
    <source>
        <dbReference type="ARBA" id="ARBA00022679"/>
    </source>
</evidence>
<dbReference type="AlphaFoldDB" id="A0A3B1DUX6"/>
<proteinExistence type="predicted"/>
<evidence type="ECO:0000256" key="1">
    <source>
        <dbReference type="ARBA" id="ARBA00022676"/>
    </source>
</evidence>
<accession>A0A3B1DUX6</accession>
<dbReference type="GO" id="GO:0016757">
    <property type="term" value="F:glycosyltransferase activity"/>
    <property type="evidence" value="ECO:0007669"/>
    <property type="project" value="UniProtKB-KW"/>
</dbReference>
<keyword evidence="1" id="KW-0328">Glycosyltransferase</keyword>
<sequence>MPADFPRVTICIPHWEVFDYIRACLRSIRKHSKKYNLEVIVVDNGSQDESIDYLRSLDWIRLIERPEERHTNWPNNVFTAWDRGYKEATGEYFITMHSDVFVKTDCWLDPLFREMNRSDNIGASGAWKLDLEHPLYKWQKQIIGFATAQIKSLLGRKRNVQWKQGHYPRDYCAMYRRDILMENQLTFLNAHGAGGSLRIAQQIWDCGYQMGMVPAIEMAENVFHVAHGTAAVRTEKKLNHNRAQKKVERKVTNLFEEPWIQELLAETSLDAPQSNVA</sequence>
<gene>
    <name evidence="4" type="ORF">MNBD_PLANCTO02-714</name>
</gene>
<dbReference type="Gene3D" id="3.90.550.10">
    <property type="entry name" value="Spore Coat Polysaccharide Biosynthesis Protein SpsA, Chain A"/>
    <property type="match status" value="1"/>
</dbReference>
<dbReference type="SUPFAM" id="SSF53448">
    <property type="entry name" value="Nucleotide-diphospho-sugar transferases"/>
    <property type="match status" value="1"/>
</dbReference>
<evidence type="ECO:0000313" key="4">
    <source>
        <dbReference type="EMBL" id="VAX39010.1"/>
    </source>
</evidence>
<protein>
    <submittedName>
        <fullName evidence="4">Glycosyltransferase</fullName>
    </submittedName>
</protein>
<organism evidence="4">
    <name type="scientific">hydrothermal vent metagenome</name>
    <dbReference type="NCBI Taxonomy" id="652676"/>
    <lineage>
        <taxon>unclassified sequences</taxon>
        <taxon>metagenomes</taxon>
        <taxon>ecological metagenomes</taxon>
    </lineage>
</organism>
<dbReference type="InterPro" id="IPR029044">
    <property type="entry name" value="Nucleotide-diphossugar_trans"/>
</dbReference>
<dbReference type="Pfam" id="PF00535">
    <property type="entry name" value="Glycos_transf_2"/>
    <property type="match status" value="1"/>
</dbReference>
<dbReference type="PANTHER" id="PTHR22916">
    <property type="entry name" value="GLYCOSYLTRANSFERASE"/>
    <property type="match status" value="1"/>
</dbReference>
<evidence type="ECO:0000259" key="3">
    <source>
        <dbReference type="Pfam" id="PF00535"/>
    </source>
</evidence>
<name>A0A3B1DUX6_9ZZZZ</name>
<feature type="domain" description="Glycosyltransferase 2-like" evidence="3">
    <location>
        <begin position="9"/>
        <end position="181"/>
    </location>
</feature>
<dbReference type="PANTHER" id="PTHR22916:SF51">
    <property type="entry name" value="GLYCOSYLTRANSFERASE EPSH-RELATED"/>
    <property type="match status" value="1"/>
</dbReference>
<dbReference type="InterPro" id="IPR001173">
    <property type="entry name" value="Glyco_trans_2-like"/>
</dbReference>
<dbReference type="EMBL" id="UOGL01000284">
    <property type="protein sequence ID" value="VAX39010.1"/>
    <property type="molecule type" value="Genomic_DNA"/>
</dbReference>
<reference evidence="4" key="1">
    <citation type="submission" date="2018-06" db="EMBL/GenBank/DDBJ databases">
        <authorList>
            <person name="Zhirakovskaya E."/>
        </authorList>
    </citation>
    <scope>NUCLEOTIDE SEQUENCE</scope>
</reference>
<keyword evidence="2 4" id="KW-0808">Transferase</keyword>